<evidence type="ECO:0000259" key="1">
    <source>
        <dbReference type="Pfam" id="PF01965"/>
    </source>
</evidence>
<dbReference type="SUPFAM" id="SSF52317">
    <property type="entry name" value="Class I glutamine amidotransferase-like"/>
    <property type="match status" value="1"/>
</dbReference>
<dbReference type="CDD" id="cd03139">
    <property type="entry name" value="GATase1_PfpI_2"/>
    <property type="match status" value="1"/>
</dbReference>
<gene>
    <name evidence="2" type="ORF">ACFORL_09515</name>
</gene>
<dbReference type="PANTHER" id="PTHR43130">
    <property type="entry name" value="ARAC-FAMILY TRANSCRIPTIONAL REGULATOR"/>
    <property type="match status" value="1"/>
</dbReference>
<feature type="domain" description="DJ-1/PfpI" evidence="1">
    <location>
        <begin position="2"/>
        <end position="161"/>
    </location>
</feature>
<dbReference type="Gene3D" id="3.40.50.880">
    <property type="match status" value="1"/>
</dbReference>
<dbReference type="InterPro" id="IPR002818">
    <property type="entry name" value="DJ-1/PfpI"/>
</dbReference>
<sequence>MHITFLFYDGMTTLDIIGPHEVLARLPGAIVQRAAKRAGEVQDGLGLKLIADYSLSEIKRTDILVVPGGGRATSLSHEPEILQWIKTIHQHTQWTTSVCTGSLILGAAGVLQNKHATTHWAVMDRLNHWGAVPVSQRIVEDGKLMTAAGVSAGIDMALLLASKVAGQAAAETLQLAIEYDPEPPFNAGSPDKASPDIKIPLRERLLGRFERIESGKQSD</sequence>
<dbReference type="InterPro" id="IPR029062">
    <property type="entry name" value="Class_I_gatase-like"/>
</dbReference>
<dbReference type="EMBL" id="JBHSAB010000023">
    <property type="protein sequence ID" value="MFC3909307.1"/>
    <property type="molecule type" value="Genomic_DNA"/>
</dbReference>
<dbReference type="InterPro" id="IPR052158">
    <property type="entry name" value="INH-QAR"/>
</dbReference>
<comment type="caution">
    <text evidence="2">The sequence shown here is derived from an EMBL/GenBank/DDBJ whole genome shotgun (WGS) entry which is preliminary data.</text>
</comment>
<dbReference type="Pfam" id="PF01965">
    <property type="entry name" value="DJ-1_PfpI"/>
    <property type="match status" value="1"/>
</dbReference>
<evidence type="ECO:0000313" key="3">
    <source>
        <dbReference type="Proteomes" id="UP001595758"/>
    </source>
</evidence>
<dbReference type="Proteomes" id="UP001595758">
    <property type="component" value="Unassembled WGS sequence"/>
</dbReference>
<keyword evidence="2" id="KW-0456">Lyase</keyword>
<dbReference type="GO" id="GO:0016829">
    <property type="term" value="F:lyase activity"/>
    <property type="evidence" value="ECO:0007669"/>
    <property type="project" value="UniProtKB-KW"/>
</dbReference>
<accession>A0ABV8CH40</accession>
<name>A0ABV8CH40_9GAMM</name>
<evidence type="ECO:0000313" key="2">
    <source>
        <dbReference type="EMBL" id="MFC3909307.1"/>
    </source>
</evidence>
<proteinExistence type="predicted"/>
<reference evidence="3" key="1">
    <citation type="journal article" date="2019" name="Int. J. Syst. Evol. Microbiol.">
        <title>The Global Catalogue of Microorganisms (GCM) 10K type strain sequencing project: providing services to taxonomists for standard genome sequencing and annotation.</title>
        <authorList>
            <consortium name="The Broad Institute Genomics Platform"/>
            <consortium name="The Broad Institute Genome Sequencing Center for Infectious Disease"/>
            <person name="Wu L."/>
            <person name="Ma J."/>
        </authorList>
    </citation>
    <scope>NUCLEOTIDE SEQUENCE [LARGE SCALE GENOMIC DNA]</scope>
    <source>
        <strain evidence="3">CCUG 59858</strain>
    </source>
</reference>
<dbReference type="EC" id="4.2.1.-" evidence="2"/>
<keyword evidence="3" id="KW-1185">Reference proteome</keyword>
<dbReference type="PANTHER" id="PTHR43130:SF2">
    <property type="entry name" value="DJ-1_PFPI DOMAIN-CONTAINING PROTEIN"/>
    <property type="match status" value="1"/>
</dbReference>
<protein>
    <submittedName>
        <fullName evidence="2">DJ-1/PfpI family protein</fullName>
        <ecNumber evidence="2">4.2.1.-</ecNumber>
    </submittedName>
</protein>
<organism evidence="2 3">
    <name type="scientific">Legionella dresdenensis</name>
    <dbReference type="NCBI Taxonomy" id="450200"/>
    <lineage>
        <taxon>Bacteria</taxon>
        <taxon>Pseudomonadati</taxon>
        <taxon>Pseudomonadota</taxon>
        <taxon>Gammaproteobacteria</taxon>
        <taxon>Legionellales</taxon>
        <taxon>Legionellaceae</taxon>
        <taxon>Legionella</taxon>
    </lineage>
</organism>
<dbReference type="RefSeq" id="WP_382343405.1">
    <property type="nucleotide sequence ID" value="NZ_JBHSAB010000023.1"/>
</dbReference>